<reference evidence="2" key="1">
    <citation type="submission" date="2018-05" db="EMBL/GenBank/DDBJ databases">
        <authorList>
            <person name="Lanie J.A."/>
            <person name="Ng W.-L."/>
            <person name="Kazmierczak K.M."/>
            <person name="Andrzejewski T.M."/>
            <person name="Davidsen T.M."/>
            <person name="Wayne K.J."/>
            <person name="Tettelin H."/>
            <person name="Glass J.I."/>
            <person name="Rusch D."/>
            <person name="Podicherti R."/>
            <person name="Tsui H.-C.T."/>
            <person name="Winkler M.E."/>
        </authorList>
    </citation>
    <scope>NUCLEOTIDE SEQUENCE</scope>
</reference>
<feature type="compositionally biased region" description="Basic residues" evidence="1">
    <location>
        <begin position="65"/>
        <end position="75"/>
    </location>
</feature>
<evidence type="ECO:0000256" key="1">
    <source>
        <dbReference type="SAM" id="MobiDB-lite"/>
    </source>
</evidence>
<protein>
    <submittedName>
        <fullName evidence="2">Uncharacterized protein</fullName>
    </submittedName>
</protein>
<gene>
    <name evidence="2" type="ORF">METZ01_LOCUS414382</name>
</gene>
<feature type="region of interest" description="Disordered" evidence="1">
    <location>
        <begin position="1"/>
        <end position="75"/>
    </location>
</feature>
<proteinExistence type="predicted"/>
<feature type="non-terminal residue" evidence="2">
    <location>
        <position position="1"/>
    </location>
</feature>
<dbReference type="EMBL" id="UINC01162012">
    <property type="protein sequence ID" value="SVD61528.1"/>
    <property type="molecule type" value="Genomic_DNA"/>
</dbReference>
<organism evidence="2">
    <name type="scientific">marine metagenome</name>
    <dbReference type="NCBI Taxonomy" id="408172"/>
    <lineage>
        <taxon>unclassified sequences</taxon>
        <taxon>metagenomes</taxon>
        <taxon>ecological metagenomes</taxon>
    </lineage>
</organism>
<feature type="non-terminal residue" evidence="2">
    <location>
        <position position="75"/>
    </location>
</feature>
<evidence type="ECO:0000313" key="2">
    <source>
        <dbReference type="EMBL" id="SVD61528.1"/>
    </source>
</evidence>
<name>A0A382WTF8_9ZZZZ</name>
<sequence>KCADQGGLHHSARRSPNRPQPGLAPSAESQQDRLREKTRGRRHRSAPRVGRSDRRRRVRQDTRVRRARVKVHGRL</sequence>
<accession>A0A382WTF8</accession>
<dbReference type="AlphaFoldDB" id="A0A382WTF8"/>